<gene>
    <name evidence="1" type="ORF">S01H1_38620</name>
</gene>
<dbReference type="AlphaFoldDB" id="X0V575"/>
<evidence type="ECO:0000313" key="1">
    <source>
        <dbReference type="EMBL" id="GAG06502.1"/>
    </source>
</evidence>
<sequence>PEFFEETIAESAAQTSGPREVILSEYLVGKNG</sequence>
<dbReference type="EMBL" id="BARS01024321">
    <property type="protein sequence ID" value="GAG06502.1"/>
    <property type="molecule type" value="Genomic_DNA"/>
</dbReference>
<organism evidence="1">
    <name type="scientific">marine sediment metagenome</name>
    <dbReference type="NCBI Taxonomy" id="412755"/>
    <lineage>
        <taxon>unclassified sequences</taxon>
        <taxon>metagenomes</taxon>
        <taxon>ecological metagenomes</taxon>
    </lineage>
</organism>
<proteinExistence type="predicted"/>
<reference evidence="1" key="1">
    <citation type="journal article" date="2014" name="Front. Microbiol.">
        <title>High frequency of phylogenetically diverse reductive dehalogenase-homologous genes in deep subseafloor sedimentary metagenomes.</title>
        <authorList>
            <person name="Kawai M."/>
            <person name="Futagami T."/>
            <person name="Toyoda A."/>
            <person name="Takaki Y."/>
            <person name="Nishi S."/>
            <person name="Hori S."/>
            <person name="Arai W."/>
            <person name="Tsubouchi T."/>
            <person name="Morono Y."/>
            <person name="Uchiyama I."/>
            <person name="Ito T."/>
            <person name="Fujiyama A."/>
            <person name="Inagaki F."/>
            <person name="Takami H."/>
        </authorList>
    </citation>
    <scope>NUCLEOTIDE SEQUENCE</scope>
    <source>
        <strain evidence="1">Expedition CK06-06</strain>
    </source>
</reference>
<accession>X0V575</accession>
<comment type="caution">
    <text evidence="1">The sequence shown here is derived from an EMBL/GenBank/DDBJ whole genome shotgun (WGS) entry which is preliminary data.</text>
</comment>
<protein>
    <submittedName>
        <fullName evidence="1">Uncharacterized protein</fullName>
    </submittedName>
</protein>
<name>X0V575_9ZZZZ</name>
<feature type="non-terminal residue" evidence="1">
    <location>
        <position position="1"/>
    </location>
</feature>